<dbReference type="GO" id="GO:0004148">
    <property type="term" value="F:dihydrolipoyl dehydrogenase (NADH) activity"/>
    <property type="evidence" value="ECO:0007669"/>
    <property type="project" value="TreeGrafter"/>
</dbReference>
<dbReference type="Proteomes" id="UP000524246">
    <property type="component" value="Unassembled WGS sequence"/>
</dbReference>
<evidence type="ECO:0000256" key="2">
    <source>
        <dbReference type="ARBA" id="ARBA00007532"/>
    </source>
</evidence>
<organism evidence="9 10">
    <name type="scientific">SAR324 cluster bacterium</name>
    <dbReference type="NCBI Taxonomy" id="2024889"/>
    <lineage>
        <taxon>Bacteria</taxon>
        <taxon>Deltaproteobacteria</taxon>
        <taxon>SAR324 cluster</taxon>
    </lineage>
</organism>
<dbReference type="InterPro" id="IPR004099">
    <property type="entry name" value="Pyr_nucl-diS_OxRdtase_dimer"/>
</dbReference>
<dbReference type="PANTHER" id="PTHR22912">
    <property type="entry name" value="DISULFIDE OXIDOREDUCTASE"/>
    <property type="match status" value="1"/>
</dbReference>
<evidence type="ECO:0000256" key="4">
    <source>
        <dbReference type="ARBA" id="ARBA00022827"/>
    </source>
</evidence>
<reference evidence="9 10" key="1">
    <citation type="journal article" date="2020" name="Biotechnol. Biofuels">
        <title>New insights from the biogas microbiome by comprehensive genome-resolved metagenomics of nearly 1600 species originating from multiple anaerobic digesters.</title>
        <authorList>
            <person name="Campanaro S."/>
            <person name="Treu L."/>
            <person name="Rodriguez-R L.M."/>
            <person name="Kovalovszki A."/>
            <person name="Ziels R.M."/>
            <person name="Maus I."/>
            <person name="Zhu X."/>
            <person name="Kougias P.G."/>
            <person name="Basile A."/>
            <person name="Luo G."/>
            <person name="Schluter A."/>
            <person name="Konstantinidis K.T."/>
            <person name="Angelidaki I."/>
        </authorList>
    </citation>
    <scope>NUCLEOTIDE SEQUENCE [LARGE SCALE GENOMIC DNA]</scope>
    <source>
        <strain evidence="9">AS27yjCOA_65</strain>
    </source>
</reference>
<keyword evidence="6" id="KW-0520">NAD</keyword>
<evidence type="ECO:0000256" key="3">
    <source>
        <dbReference type="ARBA" id="ARBA00022630"/>
    </source>
</evidence>
<dbReference type="SUPFAM" id="SSF55424">
    <property type="entry name" value="FAD/NAD-linked reductases, dimerisation (C-terminal) domain"/>
    <property type="match status" value="1"/>
</dbReference>
<comment type="cofactor">
    <cofactor evidence="1">
        <name>FAD</name>
        <dbReference type="ChEBI" id="CHEBI:57692"/>
    </cofactor>
</comment>
<dbReference type="PANTHER" id="PTHR22912:SF217">
    <property type="entry name" value="DIHYDROLIPOYL DEHYDROGENASE"/>
    <property type="match status" value="1"/>
</dbReference>
<dbReference type="GO" id="GO:0050660">
    <property type="term" value="F:flavin adenine dinucleotide binding"/>
    <property type="evidence" value="ECO:0007669"/>
    <property type="project" value="TreeGrafter"/>
</dbReference>
<evidence type="ECO:0000313" key="9">
    <source>
        <dbReference type="EMBL" id="NMC63493.1"/>
    </source>
</evidence>
<sequence length="339" mass="36269">DGSENLRNFSFQDLIIASGARPKTIPGVPVDGLHIHTSRTILEHRKQPKDFLVIGAGAIGVEFAYLMHALGTKVTLVEMLDQILPVEDTEISRSLESILRKQGMIIKTSSAVSQLQVEEDRVRALITQGTSEEAWEGDSCLVAIGVVPNTDNIGLEEIGIELNRGFIKVDAFLRTNVPHYYAIGDVSGPPLLAHKASHEGIIAAEAACGVARHGMSYDNIPGCTYCQPQVASIGLTEAAAKEKGFRYKSAKVPFSAVGKAIATGETDGFLKVIIDAESGELLGMHILHAEATELISEAAVIRSHEGIAESVLNTIHPHPTISEATMEAMALALGRPINL</sequence>
<dbReference type="InterPro" id="IPR050151">
    <property type="entry name" value="Class-I_Pyr_Nuc-Dis_Oxidored"/>
</dbReference>
<accession>A0A7X9IJW0</accession>
<dbReference type="InterPro" id="IPR036188">
    <property type="entry name" value="FAD/NAD-bd_sf"/>
</dbReference>
<dbReference type="GO" id="GO:0006103">
    <property type="term" value="P:2-oxoglutarate metabolic process"/>
    <property type="evidence" value="ECO:0007669"/>
    <property type="project" value="TreeGrafter"/>
</dbReference>
<protein>
    <submittedName>
        <fullName evidence="9">FAD-dependent oxidoreductase</fullName>
    </submittedName>
</protein>
<dbReference type="Pfam" id="PF07992">
    <property type="entry name" value="Pyr_redox_2"/>
    <property type="match status" value="1"/>
</dbReference>
<feature type="non-terminal residue" evidence="9">
    <location>
        <position position="1"/>
    </location>
</feature>
<comment type="similarity">
    <text evidence="2">Belongs to the class-I pyridine nucleotide-disulfide oxidoreductase family.</text>
</comment>
<keyword evidence="4" id="KW-0274">FAD</keyword>
<gene>
    <name evidence="9" type="ORF">GYA55_10050</name>
</gene>
<dbReference type="Gene3D" id="3.30.390.30">
    <property type="match status" value="1"/>
</dbReference>
<evidence type="ECO:0000259" key="8">
    <source>
        <dbReference type="Pfam" id="PF07992"/>
    </source>
</evidence>
<dbReference type="InterPro" id="IPR016156">
    <property type="entry name" value="FAD/NAD-linked_Rdtase_dimer_sf"/>
</dbReference>
<name>A0A7X9IJW0_9DELT</name>
<evidence type="ECO:0000256" key="1">
    <source>
        <dbReference type="ARBA" id="ARBA00001974"/>
    </source>
</evidence>
<dbReference type="PRINTS" id="PR00411">
    <property type="entry name" value="PNDRDTASEI"/>
</dbReference>
<dbReference type="SUPFAM" id="SSF51905">
    <property type="entry name" value="FAD/NAD(P)-binding domain"/>
    <property type="match status" value="1"/>
</dbReference>
<dbReference type="PRINTS" id="PR00368">
    <property type="entry name" value="FADPNR"/>
</dbReference>
<evidence type="ECO:0000259" key="7">
    <source>
        <dbReference type="Pfam" id="PF02852"/>
    </source>
</evidence>
<keyword evidence="5" id="KW-0560">Oxidoreductase</keyword>
<dbReference type="Pfam" id="PF02852">
    <property type="entry name" value="Pyr_redox_dim"/>
    <property type="match status" value="1"/>
</dbReference>
<evidence type="ECO:0000256" key="5">
    <source>
        <dbReference type="ARBA" id="ARBA00023002"/>
    </source>
</evidence>
<comment type="caution">
    <text evidence="9">The sequence shown here is derived from an EMBL/GenBank/DDBJ whole genome shotgun (WGS) entry which is preliminary data.</text>
</comment>
<dbReference type="Gene3D" id="3.50.50.60">
    <property type="entry name" value="FAD/NAD(P)-binding domain"/>
    <property type="match status" value="2"/>
</dbReference>
<dbReference type="EMBL" id="JAAZON010000454">
    <property type="protein sequence ID" value="NMC63493.1"/>
    <property type="molecule type" value="Genomic_DNA"/>
</dbReference>
<evidence type="ECO:0000313" key="10">
    <source>
        <dbReference type="Proteomes" id="UP000524246"/>
    </source>
</evidence>
<feature type="domain" description="Pyridine nucleotide-disulphide oxidoreductase dimerisation" evidence="7">
    <location>
        <begin position="220"/>
        <end position="328"/>
    </location>
</feature>
<dbReference type="InterPro" id="IPR023753">
    <property type="entry name" value="FAD/NAD-binding_dom"/>
</dbReference>
<dbReference type="FunFam" id="3.30.390.30:FF:000001">
    <property type="entry name" value="Dihydrolipoyl dehydrogenase"/>
    <property type="match status" value="1"/>
</dbReference>
<proteinExistence type="inferred from homology"/>
<feature type="domain" description="FAD/NAD(P)-binding" evidence="8">
    <location>
        <begin position="5"/>
        <end position="200"/>
    </location>
</feature>
<dbReference type="AlphaFoldDB" id="A0A7X9IJW0"/>
<keyword evidence="3" id="KW-0285">Flavoprotein</keyword>
<evidence type="ECO:0000256" key="6">
    <source>
        <dbReference type="ARBA" id="ARBA00023027"/>
    </source>
</evidence>